<evidence type="ECO:0000256" key="2">
    <source>
        <dbReference type="ARBA" id="ARBA00022448"/>
    </source>
</evidence>
<dbReference type="HOGENOM" id="CLU_001265_0_1_1"/>
<dbReference type="GeneID" id="25266104"/>
<feature type="transmembrane region" description="Helical" evidence="6">
    <location>
        <begin position="377"/>
        <end position="400"/>
    </location>
</feature>
<evidence type="ECO:0000313" key="8">
    <source>
        <dbReference type="EMBL" id="KDN41954.1"/>
    </source>
</evidence>
<accession>A0A066VT18</accession>
<feature type="domain" description="Major facilitator superfamily (MFS) profile" evidence="7">
    <location>
        <begin position="58"/>
        <end position="472"/>
    </location>
</feature>
<evidence type="ECO:0000259" key="7">
    <source>
        <dbReference type="PROSITE" id="PS50850"/>
    </source>
</evidence>
<feature type="transmembrane region" description="Helical" evidence="6">
    <location>
        <begin position="150"/>
        <end position="175"/>
    </location>
</feature>
<feature type="transmembrane region" description="Helical" evidence="6">
    <location>
        <begin position="291"/>
        <end position="312"/>
    </location>
</feature>
<organism evidence="8 9">
    <name type="scientific">Tilletiaria anomala (strain ATCC 24038 / CBS 436.72 / UBC 951)</name>
    <dbReference type="NCBI Taxonomy" id="1037660"/>
    <lineage>
        <taxon>Eukaryota</taxon>
        <taxon>Fungi</taxon>
        <taxon>Dikarya</taxon>
        <taxon>Basidiomycota</taxon>
        <taxon>Ustilaginomycotina</taxon>
        <taxon>Exobasidiomycetes</taxon>
        <taxon>Georgefischeriales</taxon>
        <taxon>Tilletiariaceae</taxon>
        <taxon>Tilletiaria</taxon>
    </lineage>
</organism>
<dbReference type="InterPro" id="IPR011701">
    <property type="entry name" value="MFS"/>
</dbReference>
<dbReference type="PANTHER" id="PTHR43791:SF46">
    <property type="entry name" value="MAJOR FACILITATOR SUPERFAMILY (MFS) PROFILE DOMAIN-CONTAINING PROTEIN-RELATED"/>
    <property type="match status" value="1"/>
</dbReference>
<dbReference type="Gene3D" id="1.20.1250.20">
    <property type="entry name" value="MFS general substrate transporter like domains"/>
    <property type="match status" value="2"/>
</dbReference>
<keyword evidence="2" id="KW-0813">Transport</keyword>
<dbReference type="InterPro" id="IPR020846">
    <property type="entry name" value="MFS_dom"/>
</dbReference>
<feature type="transmembrane region" description="Helical" evidence="6">
    <location>
        <begin position="352"/>
        <end position="371"/>
    </location>
</feature>
<feature type="transmembrane region" description="Helical" evidence="6">
    <location>
        <begin position="96"/>
        <end position="117"/>
    </location>
</feature>
<comment type="subcellular location">
    <subcellularLocation>
        <location evidence="1">Membrane</location>
        <topology evidence="1">Multi-pass membrane protein</topology>
    </subcellularLocation>
</comment>
<sequence length="503" mass="55199">MSEEKLEDVEYIGGAPYAHQLTAGLHSLNDSDRQHDGPLTIEDEIETKRIMRKLDWRVLPICSVLYLFSFLDRTAIGNAKVAGMNVELGITATEYALALSLFFVTYGLLEVPSNLMLKKYGAKLWLPFIVFWWGVVMTLTGVVQNAGGLIAARIMLGAAEAGLFPGVSLLLSFLYPRAYISLRIGTFFSAATVAGAFGGLLAYGLSHVNAGSYSGWRWLFIVEGLLTVGVAIISYFLLFSNVDGAKFLTDKEKHYIKDRLTYDGTDVPMNDEFAWKFVIAGLIDWKTWVSLITYIGTVTPLYSIALTLPSILKTTLGYDAIQSQILTIPVYCVAAINVLLFSYFSDRTKNRAYFICLGTGVSAIGWIMGFASRNPKVRYAACFIGALGSYAGFPPLIALLSQNVGGKSKRSVTLAIQVGIGGMCGIISSNIFLPQEAPNYPTAYIINIACNIVAFWGALGLIFMLRLANARKQRMVDSGEAAKLTRKQLADLGDSSPYFKYRW</sequence>
<evidence type="ECO:0000256" key="4">
    <source>
        <dbReference type="ARBA" id="ARBA00022989"/>
    </source>
</evidence>
<evidence type="ECO:0000256" key="1">
    <source>
        <dbReference type="ARBA" id="ARBA00004141"/>
    </source>
</evidence>
<dbReference type="Proteomes" id="UP000027361">
    <property type="component" value="Unassembled WGS sequence"/>
</dbReference>
<comment type="caution">
    <text evidence="8">The sequence shown here is derived from an EMBL/GenBank/DDBJ whole genome shotgun (WGS) entry which is preliminary data.</text>
</comment>
<dbReference type="PROSITE" id="PS50850">
    <property type="entry name" value="MFS"/>
    <property type="match status" value="1"/>
</dbReference>
<dbReference type="Pfam" id="PF07690">
    <property type="entry name" value="MFS_1"/>
    <property type="match status" value="1"/>
</dbReference>
<keyword evidence="3 6" id="KW-0812">Transmembrane</keyword>
<reference evidence="8 9" key="1">
    <citation type="submission" date="2014-05" db="EMBL/GenBank/DDBJ databases">
        <title>Draft genome sequence of a rare smut relative, Tilletiaria anomala UBC 951.</title>
        <authorList>
            <consortium name="DOE Joint Genome Institute"/>
            <person name="Toome M."/>
            <person name="Kuo A."/>
            <person name="Henrissat B."/>
            <person name="Lipzen A."/>
            <person name="Tritt A."/>
            <person name="Yoshinaga Y."/>
            <person name="Zane M."/>
            <person name="Barry K."/>
            <person name="Grigoriev I.V."/>
            <person name="Spatafora J.W."/>
            <person name="Aimea M.C."/>
        </authorList>
    </citation>
    <scope>NUCLEOTIDE SEQUENCE [LARGE SCALE GENOMIC DNA]</scope>
    <source>
        <strain evidence="8 9">UBC 951</strain>
    </source>
</reference>
<keyword evidence="5 6" id="KW-0472">Membrane</keyword>
<dbReference type="AlphaFoldDB" id="A0A066VT18"/>
<evidence type="ECO:0000256" key="6">
    <source>
        <dbReference type="SAM" id="Phobius"/>
    </source>
</evidence>
<dbReference type="InterPro" id="IPR036259">
    <property type="entry name" value="MFS_trans_sf"/>
</dbReference>
<dbReference type="OMA" id="MNDEFAW"/>
<dbReference type="InParanoid" id="A0A066VT18"/>
<dbReference type="SUPFAM" id="SSF103473">
    <property type="entry name" value="MFS general substrate transporter"/>
    <property type="match status" value="1"/>
</dbReference>
<dbReference type="EMBL" id="JMSN01000074">
    <property type="protein sequence ID" value="KDN41954.1"/>
    <property type="molecule type" value="Genomic_DNA"/>
</dbReference>
<protein>
    <submittedName>
        <fullName evidence="8">MFS general substrate transporter</fullName>
    </submittedName>
</protein>
<gene>
    <name evidence="8" type="ORF">K437DRAFT_269508</name>
</gene>
<feature type="transmembrane region" description="Helical" evidence="6">
    <location>
        <begin position="218"/>
        <end position="238"/>
    </location>
</feature>
<dbReference type="FunFam" id="1.20.1250.20:FF:000018">
    <property type="entry name" value="MFS transporter permease"/>
    <property type="match status" value="1"/>
</dbReference>
<dbReference type="FunFam" id="1.20.1250.20:FF:000013">
    <property type="entry name" value="MFS general substrate transporter"/>
    <property type="match status" value="1"/>
</dbReference>
<name>A0A066VT18_TILAU</name>
<proteinExistence type="predicted"/>
<feature type="transmembrane region" description="Helical" evidence="6">
    <location>
        <begin position="187"/>
        <end position="206"/>
    </location>
</feature>
<keyword evidence="9" id="KW-1185">Reference proteome</keyword>
<evidence type="ECO:0000256" key="5">
    <source>
        <dbReference type="ARBA" id="ARBA00023136"/>
    </source>
</evidence>
<feature type="transmembrane region" description="Helical" evidence="6">
    <location>
        <begin position="444"/>
        <end position="465"/>
    </location>
</feature>
<evidence type="ECO:0000256" key="3">
    <source>
        <dbReference type="ARBA" id="ARBA00022692"/>
    </source>
</evidence>
<dbReference type="PANTHER" id="PTHR43791">
    <property type="entry name" value="PERMEASE-RELATED"/>
    <property type="match status" value="1"/>
</dbReference>
<keyword evidence="4 6" id="KW-1133">Transmembrane helix</keyword>
<feature type="transmembrane region" description="Helical" evidence="6">
    <location>
        <begin position="124"/>
        <end position="144"/>
    </location>
</feature>
<dbReference type="RefSeq" id="XP_013241889.1">
    <property type="nucleotide sequence ID" value="XM_013386435.1"/>
</dbReference>
<dbReference type="OrthoDB" id="2985014at2759"/>
<dbReference type="GO" id="GO:0016020">
    <property type="term" value="C:membrane"/>
    <property type="evidence" value="ECO:0007669"/>
    <property type="project" value="UniProtKB-SubCell"/>
</dbReference>
<dbReference type="STRING" id="1037660.A0A066VT18"/>
<feature type="transmembrane region" description="Helical" evidence="6">
    <location>
        <begin position="324"/>
        <end position="345"/>
    </location>
</feature>
<dbReference type="GO" id="GO:0022857">
    <property type="term" value="F:transmembrane transporter activity"/>
    <property type="evidence" value="ECO:0007669"/>
    <property type="project" value="InterPro"/>
</dbReference>
<evidence type="ECO:0000313" key="9">
    <source>
        <dbReference type="Proteomes" id="UP000027361"/>
    </source>
</evidence>
<feature type="transmembrane region" description="Helical" evidence="6">
    <location>
        <begin position="412"/>
        <end position="432"/>
    </location>
</feature>
<feature type="transmembrane region" description="Helical" evidence="6">
    <location>
        <begin position="58"/>
        <end position="76"/>
    </location>
</feature>